<evidence type="ECO:0000256" key="1">
    <source>
        <dbReference type="SAM" id="MobiDB-lite"/>
    </source>
</evidence>
<gene>
    <name evidence="3" type="ORF">GTP23_11940</name>
</gene>
<feature type="chain" id="PRO_5032723197" evidence="2">
    <location>
        <begin position="23"/>
        <end position="464"/>
    </location>
</feature>
<evidence type="ECO:0000256" key="2">
    <source>
        <dbReference type="SAM" id="SignalP"/>
    </source>
</evidence>
<keyword evidence="2" id="KW-0732">Signal</keyword>
<sequence length="464" mass="52850">MKPLLRLRPLILALPFLLGGCAGTMQRIADCKVGDWNLIGHKDGIAGEPANFADRKEFCDDHADSKQAAAGADSLYAAGWNKGNWELWSGWGEQDGVKGLLPSQYEQHVASADVRKHGTPLNRPAYDNGWTMGNSSYWHGIGRSAGIDGQPLAAPLEAGRSRAAAMQMRFDEAAFSSGWQVGNRTFWQDAGYNDAHNGVPDSELQNRAARARSAGVQVQEEVYRTAWNAELVNYWRNLGTEDAVNGREFAMRSKEARARGLKVLETDYRLAWETRLTDYWRQAGADDGYGKPFLLDDRIANAGRDKVFVLPSTRSVYTAAWQEQNARYCQPEVAFERGRANQGMAVDVCRAEIRDQLKHAYVSGQDYESVSARHRQAVNDLDELNGRVNDGYHRLSRLEREIRNASEAKDRPVNDESKKQDARREQERRELLEHIRRNERRRDDARMWVEQYQRDMERLRRNIY</sequence>
<dbReference type="PROSITE" id="PS51257">
    <property type="entry name" value="PROKAR_LIPOPROTEIN"/>
    <property type="match status" value="1"/>
</dbReference>
<evidence type="ECO:0000313" key="3">
    <source>
        <dbReference type="EMBL" id="MYN45757.1"/>
    </source>
</evidence>
<comment type="caution">
    <text evidence="3">The sequence shown here is derived from an EMBL/GenBank/DDBJ whole genome shotgun (WGS) entry which is preliminary data.</text>
</comment>
<organism evidence="3 4">
    <name type="scientific">Duganella fentianensis</name>
    <dbReference type="NCBI Taxonomy" id="2692177"/>
    <lineage>
        <taxon>Bacteria</taxon>
        <taxon>Pseudomonadati</taxon>
        <taxon>Pseudomonadota</taxon>
        <taxon>Betaproteobacteria</taxon>
        <taxon>Burkholderiales</taxon>
        <taxon>Oxalobacteraceae</taxon>
        <taxon>Telluria group</taxon>
        <taxon>Duganella</taxon>
    </lineage>
</organism>
<accession>A0A845I105</accession>
<dbReference type="Proteomes" id="UP000444316">
    <property type="component" value="Unassembled WGS sequence"/>
</dbReference>
<keyword evidence="4" id="KW-1185">Reference proteome</keyword>
<dbReference type="Pfam" id="PF10973">
    <property type="entry name" value="DUF2799"/>
    <property type="match status" value="1"/>
</dbReference>
<dbReference type="EMBL" id="WWCL01000002">
    <property type="protein sequence ID" value="MYN45757.1"/>
    <property type="molecule type" value="Genomic_DNA"/>
</dbReference>
<feature type="signal peptide" evidence="2">
    <location>
        <begin position="1"/>
        <end position="22"/>
    </location>
</feature>
<name>A0A845I105_9BURK</name>
<dbReference type="InterPro" id="IPR021242">
    <property type="entry name" value="DUF2799"/>
</dbReference>
<dbReference type="AlphaFoldDB" id="A0A845I105"/>
<evidence type="ECO:0000313" key="4">
    <source>
        <dbReference type="Proteomes" id="UP000444316"/>
    </source>
</evidence>
<protein>
    <submittedName>
        <fullName evidence="3">DUF2799 domain-containing protein</fullName>
    </submittedName>
</protein>
<proteinExistence type="predicted"/>
<reference evidence="3" key="1">
    <citation type="submission" date="2019-12" db="EMBL/GenBank/DDBJ databases">
        <title>Novel species isolated from a subtropical stream in China.</title>
        <authorList>
            <person name="Lu H."/>
        </authorList>
    </citation>
    <scope>NUCLEOTIDE SEQUENCE [LARGE SCALE GENOMIC DNA]</scope>
    <source>
        <strain evidence="3">FT93W</strain>
    </source>
</reference>
<feature type="region of interest" description="Disordered" evidence="1">
    <location>
        <begin position="403"/>
        <end position="427"/>
    </location>
</feature>
<dbReference type="RefSeq" id="WP_161035309.1">
    <property type="nucleotide sequence ID" value="NZ_WWCL01000002.1"/>
</dbReference>